<dbReference type="PRINTS" id="PR00753">
    <property type="entry name" value="ACCSYNTHASE"/>
</dbReference>
<name>A0A835RWL2_VANPL</name>
<dbReference type="InterPro" id="IPR050478">
    <property type="entry name" value="Ethylene_sulfur-biosynth"/>
</dbReference>
<dbReference type="GO" id="GO:0006520">
    <property type="term" value="P:amino acid metabolic process"/>
    <property type="evidence" value="ECO:0007669"/>
    <property type="project" value="TreeGrafter"/>
</dbReference>
<gene>
    <name evidence="5" type="ORF">HPP92_002839</name>
</gene>
<accession>A0A835RWL2</accession>
<dbReference type="Gene3D" id="3.90.1150.10">
    <property type="entry name" value="Aspartate Aminotransferase, domain 1"/>
    <property type="match status" value="1"/>
</dbReference>
<reference evidence="5 6" key="1">
    <citation type="journal article" date="2020" name="Nat. Food">
        <title>A phased Vanilla planifolia genome enables genetic improvement of flavour and production.</title>
        <authorList>
            <person name="Hasing T."/>
            <person name="Tang H."/>
            <person name="Brym M."/>
            <person name="Khazi F."/>
            <person name="Huang T."/>
            <person name="Chambers A.H."/>
        </authorList>
    </citation>
    <scope>NUCLEOTIDE SEQUENCE [LARGE SCALE GENOMIC DNA]</scope>
    <source>
        <tissue evidence="5">Leaf</tissue>
    </source>
</reference>
<protein>
    <recommendedName>
        <fullName evidence="4">Aminotransferase class I/classII large domain-containing protein</fullName>
    </recommendedName>
</protein>
<dbReference type="InterPro" id="IPR004838">
    <property type="entry name" value="NHTrfase_class1_PyrdxlP-BS"/>
</dbReference>
<evidence type="ECO:0000313" key="6">
    <source>
        <dbReference type="Proteomes" id="UP000636800"/>
    </source>
</evidence>
<dbReference type="SUPFAM" id="SSF53383">
    <property type="entry name" value="PLP-dependent transferases"/>
    <property type="match status" value="1"/>
</dbReference>
<comment type="similarity">
    <text evidence="2">Belongs to the class-I pyridoxal-phosphate-dependent aminotransferase family.</text>
</comment>
<dbReference type="EMBL" id="JADCNL010000001">
    <property type="protein sequence ID" value="KAG0498148.1"/>
    <property type="molecule type" value="Genomic_DNA"/>
</dbReference>
<dbReference type="CDD" id="cd00609">
    <property type="entry name" value="AAT_like"/>
    <property type="match status" value="1"/>
</dbReference>
<dbReference type="OrthoDB" id="10263753at2759"/>
<dbReference type="Proteomes" id="UP000636800">
    <property type="component" value="Chromosome 1"/>
</dbReference>
<comment type="cofactor">
    <cofactor evidence="1">
        <name>pyridoxal 5'-phosphate</name>
        <dbReference type="ChEBI" id="CHEBI:597326"/>
    </cofactor>
</comment>
<dbReference type="InterPro" id="IPR004839">
    <property type="entry name" value="Aminotransferase_I/II_large"/>
</dbReference>
<evidence type="ECO:0000313" key="5">
    <source>
        <dbReference type="EMBL" id="KAG0498148.1"/>
    </source>
</evidence>
<dbReference type="InterPro" id="IPR015422">
    <property type="entry name" value="PyrdxlP-dep_Trfase_small"/>
</dbReference>
<dbReference type="AlphaFoldDB" id="A0A835RWL2"/>
<dbReference type="GO" id="GO:0008483">
    <property type="term" value="F:transaminase activity"/>
    <property type="evidence" value="ECO:0007669"/>
    <property type="project" value="TreeGrafter"/>
</dbReference>
<proteinExistence type="inferred from homology"/>
<sequence length="428" mass="47597">MATSPGHGEDSPYFAGLRAYDKDPYDPVHNPNGVIQMGLAENQVSIDLLENILSHHPDSAAIRTTALFQDYHGLQASTKGMACFMERIRGGRVKFDPNRIVLTAGATAANELLTFLLADPGDAFLVPTPYYPGFDRDLKWRTWVEIIPVDCYSSDGFQLSVGSLRAAYDRAESLKRRVKALLITNPSNPLGKAASRRRLEEAMDFAAEKRIHLISDEIYSGSVFSATEFVSLAEVVEARGAHNCASVHIVYSISKDLGLPGFRVGTVYSYDDRVVCAARRMSSFCLVSSQTQRTLATMLSDEEFTGRYLETNRKRLRERRKRVVGALREVGVECLKGDAGLFCWVNFGGFLEEKTTEGELRLWKLMLEDSKINVSPGSACHCAEPGWFRVCFANMSTETLDVALTRLQVFAEKTANEKKKTTTTRTSK</sequence>
<evidence type="ECO:0000256" key="3">
    <source>
        <dbReference type="ARBA" id="ARBA00022898"/>
    </source>
</evidence>
<dbReference type="PANTHER" id="PTHR43795">
    <property type="entry name" value="BIFUNCTIONAL ASPARTATE AMINOTRANSFERASE AND GLUTAMATE/ASPARTATE-PREPHENATE AMINOTRANSFERASE-RELATED"/>
    <property type="match status" value="1"/>
</dbReference>
<evidence type="ECO:0000256" key="1">
    <source>
        <dbReference type="ARBA" id="ARBA00001933"/>
    </source>
</evidence>
<dbReference type="PROSITE" id="PS00105">
    <property type="entry name" value="AA_TRANSFER_CLASS_1"/>
    <property type="match status" value="1"/>
</dbReference>
<dbReference type="InterPro" id="IPR015424">
    <property type="entry name" value="PyrdxlP-dep_Trfase"/>
</dbReference>
<organism evidence="5 6">
    <name type="scientific">Vanilla planifolia</name>
    <name type="common">Vanilla</name>
    <dbReference type="NCBI Taxonomy" id="51239"/>
    <lineage>
        <taxon>Eukaryota</taxon>
        <taxon>Viridiplantae</taxon>
        <taxon>Streptophyta</taxon>
        <taxon>Embryophyta</taxon>
        <taxon>Tracheophyta</taxon>
        <taxon>Spermatophyta</taxon>
        <taxon>Magnoliopsida</taxon>
        <taxon>Liliopsida</taxon>
        <taxon>Asparagales</taxon>
        <taxon>Orchidaceae</taxon>
        <taxon>Vanilloideae</taxon>
        <taxon>Vanilleae</taxon>
        <taxon>Vanilla</taxon>
    </lineage>
</organism>
<feature type="domain" description="Aminotransferase class I/classII large" evidence="4">
    <location>
        <begin position="35"/>
        <end position="407"/>
    </location>
</feature>
<evidence type="ECO:0000256" key="2">
    <source>
        <dbReference type="ARBA" id="ARBA00007441"/>
    </source>
</evidence>
<keyword evidence="3" id="KW-0663">Pyridoxal phosphate</keyword>
<comment type="caution">
    <text evidence="5">The sequence shown here is derived from an EMBL/GenBank/DDBJ whole genome shotgun (WGS) entry which is preliminary data.</text>
</comment>
<dbReference type="InterPro" id="IPR015421">
    <property type="entry name" value="PyrdxlP-dep_Trfase_major"/>
</dbReference>
<evidence type="ECO:0000259" key="4">
    <source>
        <dbReference type="Pfam" id="PF00155"/>
    </source>
</evidence>
<keyword evidence="6" id="KW-1185">Reference proteome</keyword>
<dbReference type="PANTHER" id="PTHR43795:SF39">
    <property type="entry name" value="AMINOTRANSFERASE CLASS I_CLASSII DOMAIN-CONTAINING PROTEIN"/>
    <property type="match status" value="1"/>
</dbReference>
<dbReference type="Pfam" id="PF00155">
    <property type="entry name" value="Aminotran_1_2"/>
    <property type="match status" value="1"/>
</dbReference>
<dbReference type="GO" id="GO:0030170">
    <property type="term" value="F:pyridoxal phosphate binding"/>
    <property type="evidence" value="ECO:0007669"/>
    <property type="project" value="InterPro"/>
</dbReference>
<dbReference type="Gene3D" id="3.40.640.10">
    <property type="entry name" value="Type I PLP-dependent aspartate aminotransferase-like (Major domain)"/>
    <property type="match status" value="1"/>
</dbReference>